<comment type="caution">
    <text evidence="2">The sequence shown here is derived from an EMBL/GenBank/DDBJ whole genome shotgun (WGS) entry which is preliminary data.</text>
</comment>
<dbReference type="Proteomes" id="UP001196413">
    <property type="component" value="Unassembled WGS sequence"/>
</dbReference>
<dbReference type="AlphaFoldDB" id="A0AAD5QH36"/>
<proteinExistence type="predicted"/>
<reference evidence="2" key="1">
    <citation type="submission" date="2021-06" db="EMBL/GenBank/DDBJ databases">
        <title>Parelaphostrongylus tenuis whole genome reference sequence.</title>
        <authorList>
            <person name="Garwood T.J."/>
            <person name="Larsen P.A."/>
            <person name="Fountain-Jones N.M."/>
            <person name="Garbe J.R."/>
            <person name="Macchietto M.G."/>
            <person name="Kania S.A."/>
            <person name="Gerhold R.W."/>
            <person name="Richards J.E."/>
            <person name="Wolf T.M."/>
        </authorList>
    </citation>
    <scope>NUCLEOTIDE SEQUENCE</scope>
    <source>
        <strain evidence="2">MNPRO001-30</strain>
        <tissue evidence="2">Meninges</tissue>
    </source>
</reference>
<dbReference type="EMBL" id="JAHQIW010000944">
    <property type="protein sequence ID" value="KAJ1350802.1"/>
    <property type="molecule type" value="Genomic_DNA"/>
</dbReference>
<evidence type="ECO:0000313" key="2">
    <source>
        <dbReference type="EMBL" id="KAJ1350802.1"/>
    </source>
</evidence>
<name>A0AAD5QH36_PARTN</name>
<sequence length="114" mass="13252">MKFYVTASNTDVEEETQMSYPYDNKNKLRLEEKYGGVDFKERKHILLGRPPKQWTGMFGKPTAYIDVIDGLQHSEETKLTSLFPTTDHYHGQRVRDKETKENHDGVDTSTEDLP</sequence>
<evidence type="ECO:0000256" key="1">
    <source>
        <dbReference type="SAM" id="MobiDB-lite"/>
    </source>
</evidence>
<accession>A0AAD5QH36</accession>
<gene>
    <name evidence="2" type="ORF">KIN20_006686</name>
</gene>
<organism evidence="2 3">
    <name type="scientific">Parelaphostrongylus tenuis</name>
    <name type="common">Meningeal worm</name>
    <dbReference type="NCBI Taxonomy" id="148309"/>
    <lineage>
        <taxon>Eukaryota</taxon>
        <taxon>Metazoa</taxon>
        <taxon>Ecdysozoa</taxon>
        <taxon>Nematoda</taxon>
        <taxon>Chromadorea</taxon>
        <taxon>Rhabditida</taxon>
        <taxon>Rhabditina</taxon>
        <taxon>Rhabditomorpha</taxon>
        <taxon>Strongyloidea</taxon>
        <taxon>Metastrongylidae</taxon>
        <taxon>Parelaphostrongylus</taxon>
    </lineage>
</organism>
<feature type="region of interest" description="Disordered" evidence="1">
    <location>
        <begin position="82"/>
        <end position="114"/>
    </location>
</feature>
<evidence type="ECO:0000313" key="3">
    <source>
        <dbReference type="Proteomes" id="UP001196413"/>
    </source>
</evidence>
<protein>
    <submittedName>
        <fullName evidence="2">Uncharacterized protein</fullName>
    </submittedName>
</protein>
<feature type="compositionally biased region" description="Basic and acidic residues" evidence="1">
    <location>
        <begin position="87"/>
        <end position="106"/>
    </location>
</feature>
<keyword evidence="3" id="KW-1185">Reference proteome</keyword>